<feature type="non-terminal residue" evidence="2">
    <location>
        <position position="1"/>
    </location>
</feature>
<evidence type="ECO:0000313" key="2">
    <source>
        <dbReference type="RefSeq" id="XP_042639443.1"/>
    </source>
</evidence>
<proteinExistence type="predicted"/>
<reference evidence="2" key="1">
    <citation type="submission" date="2025-08" db="UniProtKB">
        <authorList>
            <consortium name="RefSeq"/>
        </authorList>
    </citation>
    <scope>IDENTIFICATION</scope>
</reference>
<dbReference type="Proteomes" id="UP000694850">
    <property type="component" value="Unplaced"/>
</dbReference>
<sequence>VGLWIQNPNNDKWVFNCGGSLIHRQWVLTAAHCVKPGGLEPRHFGVQVGQVKPSESDILQNVTEVIVHPNYNPMLKGPGGGDVALLKLAAPVMLSDRVNLVALSHPELKIPAGMMCWVTGWGDIRFH</sequence>
<name>A0AC54ZFL5_ORYAF</name>
<evidence type="ECO:0000313" key="1">
    <source>
        <dbReference type="Proteomes" id="UP000694850"/>
    </source>
</evidence>
<gene>
    <name evidence="2" type="primary">LOC122152114</name>
</gene>
<keyword evidence="1" id="KW-1185">Reference proteome</keyword>
<organism evidence="1 2">
    <name type="scientific">Orycteropus afer afer</name>
    <dbReference type="NCBI Taxonomy" id="1230840"/>
    <lineage>
        <taxon>Eukaryota</taxon>
        <taxon>Metazoa</taxon>
        <taxon>Chordata</taxon>
        <taxon>Craniata</taxon>
        <taxon>Vertebrata</taxon>
        <taxon>Euteleostomi</taxon>
        <taxon>Mammalia</taxon>
        <taxon>Eutheria</taxon>
        <taxon>Afrotheria</taxon>
        <taxon>Tubulidentata</taxon>
        <taxon>Orycteropodidae</taxon>
        <taxon>Orycteropus</taxon>
    </lineage>
</organism>
<protein>
    <submittedName>
        <fullName evidence="2">Mastin-like</fullName>
    </submittedName>
</protein>
<dbReference type="RefSeq" id="XP_042639443.1">
    <property type="nucleotide sequence ID" value="XM_042783509.1"/>
</dbReference>
<feature type="non-terminal residue" evidence="2">
    <location>
        <position position="127"/>
    </location>
</feature>
<accession>A0AC54ZFL5</accession>